<dbReference type="Proteomes" id="UP001162802">
    <property type="component" value="Unassembled WGS sequence"/>
</dbReference>
<accession>A0ABT0AIH2</accession>
<feature type="chain" id="PRO_5046821311" evidence="1">
    <location>
        <begin position="32"/>
        <end position="452"/>
    </location>
</feature>
<keyword evidence="4" id="KW-1185">Reference proteome</keyword>
<evidence type="ECO:0000256" key="1">
    <source>
        <dbReference type="SAM" id="SignalP"/>
    </source>
</evidence>
<comment type="caution">
    <text evidence="3">The sequence shown here is derived from an EMBL/GenBank/DDBJ whole genome shotgun (WGS) entry which is preliminary data.</text>
</comment>
<feature type="domain" description="Alginate export" evidence="2">
    <location>
        <begin position="40"/>
        <end position="435"/>
    </location>
</feature>
<keyword evidence="1" id="KW-0732">Signal</keyword>
<dbReference type="EMBL" id="JALHAT010000080">
    <property type="protein sequence ID" value="MCJ1962963.1"/>
    <property type="molecule type" value="Genomic_DNA"/>
</dbReference>
<gene>
    <name evidence="3" type="ORF">MTR65_19955</name>
</gene>
<dbReference type="InterPro" id="IPR053728">
    <property type="entry name" value="Alginate_Permeability_Chnl"/>
</dbReference>
<evidence type="ECO:0000259" key="2">
    <source>
        <dbReference type="Pfam" id="PF13372"/>
    </source>
</evidence>
<protein>
    <submittedName>
        <fullName evidence="3">Alginate export family protein</fullName>
    </submittedName>
</protein>
<evidence type="ECO:0000313" key="4">
    <source>
        <dbReference type="Proteomes" id="UP001162802"/>
    </source>
</evidence>
<dbReference type="RefSeq" id="WP_243803346.1">
    <property type="nucleotide sequence ID" value="NZ_JALHAT010000080.1"/>
</dbReference>
<dbReference type="Gene3D" id="2.40.160.100">
    <property type="match status" value="1"/>
</dbReference>
<sequence>MNVPPLARTGAMLRRALLAGMALSFSPSALAQGAAEAGELDLSGSVRFRYEAYDNAYRSSGARSDDALTIRTSISAKYTRGRFRAGAEIRDSRGYAIDLDTPISSAHIDPLQVPQLYVGLDVSDQVSVTAGRMVLNFGSKRLVGDPGWRNAANAFTGARLDWQGPEGKERLSVFYTLPDKRHPDTKGEVIANAWSVDTEGFDLRFWGAFAAAQRGPVALEGYAFLLDERDDATHATRNRHLRTFGGRLQVPEAGRWDFELEAALQLGRIRTSREEGAPSVPVRAYMAHGEAGYTLPGALDARLSFQADMASGDKAGTARHERFDSLYGPRRGDWGPTSLYGPLGYSNVRSLGVRAEIAPSKRFDAFVDWRRLWLDSTNDAFAFTGIRDASGASGRDGGSQLQARVRYWLIPKRIKVDLGAAWLDKGAFLKRAPNVQERGDTHYGYGDIYFLF</sequence>
<dbReference type="SUPFAM" id="SSF56935">
    <property type="entry name" value="Porins"/>
    <property type="match status" value="1"/>
</dbReference>
<name>A0ABT0AIH2_9SPHN</name>
<reference evidence="3" key="1">
    <citation type="submission" date="2022-03" db="EMBL/GenBank/DDBJ databases">
        <title>Identification of a novel bacterium isolated from mangrove sediments.</title>
        <authorList>
            <person name="Pan X."/>
        </authorList>
    </citation>
    <scope>NUCLEOTIDE SEQUENCE</scope>
    <source>
        <strain evidence="3">B2637</strain>
    </source>
</reference>
<dbReference type="Pfam" id="PF13372">
    <property type="entry name" value="Alginate_exp"/>
    <property type="match status" value="1"/>
</dbReference>
<organism evidence="3 4">
    <name type="scientific">Novosphingobium mangrovi</name>
    <name type="common">ex Hu et al. 2023</name>
    <dbReference type="NCBI Taxonomy" id="2930094"/>
    <lineage>
        <taxon>Bacteria</taxon>
        <taxon>Pseudomonadati</taxon>
        <taxon>Pseudomonadota</taxon>
        <taxon>Alphaproteobacteria</taxon>
        <taxon>Sphingomonadales</taxon>
        <taxon>Sphingomonadaceae</taxon>
        <taxon>Novosphingobium</taxon>
    </lineage>
</organism>
<feature type="signal peptide" evidence="1">
    <location>
        <begin position="1"/>
        <end position="31"/>
    </location>
</feature>
<evidence type="ECO:0000313" key="3">
    <source>
        <dbReference type="EMBL" id="MCJ1962963.1"/>
    </source>
</evidence>
<dbReference type="InterPro" id="IPR025388">
    <property type="entry name" value="Alginate_export_dom"/>
</dbReference>
<proteinExistence type="predicted"/>